<sequence length="256" mass="26551">MREGSFSDKTAVVVGASSGIGLATANLFADAGAVVHAAARRREAIEEGTGEHTGSGRMKAHALDVSDAGAVEKLIGEVGEAGGIDVLVVAAGMNVPERRLQQLSPESWNAILSVNLSGAFYCVKAALPYLREARGLVVLISSVSGSWPDMSGPAYQASKAGMTELAHAAGFEEHQNGVRFTSVLPGIVDTPILDNRPEPPGKEVRDLSLKPDDVAAACLFLATLPKRAYVPEMTILPTAIQALGKSSTASPPVPDV</sequence>
<name>A0A6J4PNP5_9ACTN</name>
<dbReference type="GO" id="GO:0004316">
    <property type="term" value="F:3-oxoacyl-[acyl-carrier-protein] reductase (NADPH) activity"/>
    <property type="evidence" value="ECO:0007669"/>
    <property type="project" value="UniProtKB-EC"/>
</dbReference>
<evidence type="ECO:0000256" key="2">
    <source>
        <dbReference type="ARBA" id="ARBA00023002"/>
    </source>
</evidence>
<evidence type="ECO:0000256" key="1">
    <source>
        <dbReference type="ARBA" id="ARBA00006484"/>
    </source>
</evidence>
<protein>
    <submittedName>
        <fullName evidence="3">3-oxoacyl-[acyl-carrier protein] reductase</fullName>
        <ecNumber evidence="3">1.1.1.100</ecNumber>
    </submittedName>
</protein>
<dbReference type="PANTHER" id="PTHR24321">
    <property type="entry name" value="DEHYDROGENASES, SHORT CHAIN"/>
    <property type="match status" value="1"/>
</dbReference>
<dbReference type="InterPro" id="IPR036291">
    <property type="entry name" value="NAD(P)-bd_dom_sf"/>
</dbReference>
<accession>A0A6J4PNP5</accession>
<dbReference type="Gene3D" id="3.40.50.720">
    <property type="entry name" value="NAD(P)-binding Rossmann-like Domain"/>
    <property type="match status" value="1"/>
</dbReference>
<organism evidence="3">
    <name type="scientific">uncultured Rubrobacteraceae bacterium</name>
    <dbReference type="NCBI Taxonomy" id="349277"/>
    <lineage>
        <taxon>Bacteria</taxon>
        <taxon>Bacillati</taxon>
        <taxon>Actinomycetota</taxon>
        <taxon>Rubrobacteria</taxon>
        <taxon>Rubrobacterales</taxon>
        <taxon>Rubrobacteraceae</taxon>
        <taxon>environmental samples</taxon>
    </lineage>
</organism>
<dbReference type="InterPro" id="IPR002347">
    <property type="entry name" value="SDR_fam"/>
</dbReference>
<dbReference type="PRINTS" id="PR00081">
    <property type="entry name" value="GDHRDH"/>
</dbReference>
<gene>
    <name evidence="3" type="ORF">AVDCRST_MAG78-1066</name>
</gene>
<proteinExistence type="inferred from homology"/>
<dbReference type="EMBL" id="CADCVB010000079">
    <property type="protein sequence ID" value="CAA9421174.1"/>
    <property type="molecule type" value="Genomic_DNA"/>
</dbReference>
<keyword evidence="2 3" id="KW-0560">Oxidoreductase</keyword>
<dbReference type="SUPFAM" id="SSF51735">
    <property type="entry name" value="NAD(P)-binding Rossmann-fold domains"/>
    <property type="match status" value="1"/>
</dbReference>
<dbReference type="EC" id="1.1.1.100" evidence="3"/>
<dbReference type="CDD" id="cd05233">
    <property type="entry name" value="SDR_c"/>
    <property type="match status" value="1"/>
</dbReference>
<dbReference type="AlphaFoldDB" id="A0A6J4PNP5"/>
<reference evidence="3" key="1">
    <citation type="submission" date="2020-02" db="EMBL/GenBank/DDBJ databases">
        <authorList>
            <person name="Meier V. D."/>
        </authorList>
    </citation>
    <scope>NUCLEOTIDE SEQUENCE</scope>
    <source>
        <strain evidence="3">AVDCRST_MAG78</strain>
    </source>
</reference>
<evidence type="ECO:0000313" key="3">
    <source>
        <dbReference type="EMBL" id="CAA9421174.1"/>
    </source>
</evidence>
<comment type="similarity">
    <text evidence="1">Belongs to the short-chain dehydrogenases/reductases (SDR) family.</text>
</comment>
<dbReference type="PANTHER" id="PTHR24321:SF8">
    <property type="entry name" value="ESTRADIOL 17-BETA-DEHYDROGENASE 8-RELATED"/>
    <property type="match status" value="1"/>
</dbReference>
<dbReference type="Pfam" id="PF00106">
    <property type="entry name" value="adh_short"/>
    <property type="match status" value="1"/>
</dbReference>